<comment type="caution">
    <text evidence="1">The sequence shown here is derived from an EMBL/GenBank/DDBJ whole genome shotgun (WGS) entry which is preliminary data.</text>
</comment>
<accession>A0ABN7UY96</accession>
<protein>
    <submittedName>
        <fullName evidence="1">20432_t:CDS:1</fullName>
    </submittedName>
</protein>
<keyword evidence="2" id="KW-1185">Reference proteome</keyword>
<dbReference type="EMBL" id="CAJVQB010006954">
    <property type="protein sequence ID" value="CAG8694522.1"/>
    <property type="molecule type" value="Genomic_DNA"/>
</dbReference>
<evidence type="ECO:0000313" key="2">
    <source>
        <dbReference type="Proteomes" id="UP000789901"/>
    </source>
</evidence>
<gene>
    <name evidence="1" type="ORF">GMARGA_LOCUS11727</name>
</gene>
<organism evidence="1 2">
    <name type="scientific">Gigaspora margarita</name>
    <dbReference type="NCBI Taxonomy" id="4874"/>
    <lineage>
        <taxon>Eukaryota</taxon>
        <taxon>Fungi</taxon>
        <taxon>Fungi incertae sedis</taxon>
        <taxon>Mucoromycota</taxon>
        <taxon>Glomeromycotina</taxon>
        <taxon>Glomeromycetes</taxon>
        <taxon>Diversisporales</taxon>
        <taxon>Gigasporaceae</taxon>
        <taxon>Gigaspora</taxon>
    </lineage>
</organism>
<evidence type="ECO:0000313" key="1">
    <source>
        <dbReference type="EMBL" id="CAG8694522.1"/>
    </source>
</evidence>
<dbReference type="Proteomes" id="UP000789901">
    <property type="component" value="Unassembled WGS sequence"/>
</dbReference>
<sequence length="199" mass="22654">MDKWATKPICIKYITSRNNKQQEKKGVKHWRTVSEVTKIETRIEKCSGCEHNRSTVEENCTICIKFDEGWKVIPKNAISKIESSIQRQIKLNLASLAQDTYHRDPLENEQGFKELRSLESSEKELILQSYGSSSSTGKQGRRGISRRSFSSYYRMAINYESRMACDLDSNSYISKQNSGGSAISITNIESSKHIATAKQ</sequence>
<name>A0ABN7UY96_GIGMA</name>
<reference evidence="1 2" key="1">
    <citation type="submission" date="2021-06" db="EMBL/GenBank/DDBJ databases">
        <authorList>
            <person name="Kallberg Y."/>
            <person name="Tangrot J."/>
            <person name="Rosling A."/>
        </authorList>
    </citation>
    <scope>NUCLEOTIDE SEQUENCE [LARGE SCALE GENOMIC DNA]</scope>
    <source>
        <strain evidence="1 2">120-4 pot B 10/14</strain>
    </source>
</reference>
<proteinExistence type="predicted"/>